<accession>A0ABD3K4G7</accession>
<dbReference type="AlphaFoldDB" id="A0ABD3K4G7"/>
<feature type="signal peptide" evidence="2">
    <location>
        <begin position="1"/>
        <end position="30"/>
    </location>
</feature>
<evidence type="ECO:0008006" key="5">
    <source>
        <dbReference type="Google" id="ProtNLM"/>
    </source>
</evidence>
<feature type="compositionally biased region" description="Gly residues" evidence="1">
    <location>
        <begin position="66"/>
        <end position="78"/>
    </location>
</feature>
<dbReference type="InterPro" id="IPR044700">
    <property type="entry name" value="PIP2/PIPL1"/>
</dbReference>
<name>A0ABD3K4G7_EUCGL</name>
<proteinExistence type="predicted"/>
<keyword evidence="4" id="KW-1185">Reference proteome</keyword>
<dbReference type="PANTHER" id="PTHR34663:SF11">
    <property type="entry name" value="DERMOKINE-LIKE"/>
    <property type="match status" value="1"/>
</dbReference>
<gene>
    <name evidence="3" type="ORF">ACJRO7_022442</name>
</gene>
<comment type="caution">
    <text evidence="3">The sequence shown here is derived from an EMBL/GenBank/DDBJ whole genome shotgun (WGS) entry which is preliminary data.</text>
</comment>
<evidence type="ECO:0000256" key="1">
    <source>
        <dbReference type="SAM" id="MobiDB-lite"/>
    </source>
</evidence>
<keyword evidence="2" id="KW-0732">Signal</keyword>
<organism evidence="3 4">
    <name type="scientific">Eucalyptus globulus</name>
    <name type="common">Tasmanian blue gum</name>
    <dbReference type="NCBI Taxonomy" id="34317"/>
    <lineage>
        <taxon>Eukaryota</taxon>
        <taxon>Viridiplantae</taxon>
        <taxon>Streptophyta</taxon>
        <taxon>Embryophyta</taxon>
        <taxon>Tracheophyta</taxon>
        <taxon>Spermatophyta</taxon>
        <taxon>Magnoliopsida</taxon>
        <taxon>eudicotyledons</taxon>
        <taxon>Gunneridae</taxon>
        <taxon>Pentapetalae</taxon>
        <taxon>rosids</taxon>
        <taxon>malvids</taxon>
        <taxon>Myrtales</taxon>
        <taxon>Myrtaceae</taxon>
        <taxon>Myrtoideae</taxon>
        <taxon>Eucalypteae</taxon>
        <taxon>Eucalyptus</taxon>
    </lineage>
</organism>
<evidence type="ECO:0000313" key="4">
    <source>
        <dbReference type="Proteomes" id="UP001634007"/>
    </source>
</evidence>
<sequence>MARNTKSCFTVSCALLLLMLLMSSSLLVSGARPLSNIAADSVSGKPVKKGIEVLIEGLSFQAIKAGGGPSPGGKGHGNPGVAFKNSGPSPGEGH</sequence>
<evidence type="ECO:0000256" key="2">
    <source>
        <dbReference type="SAM" id="SignalP"/>
    </source>
</evidence>
<reference evidence="3 4" key="1">
    <citation type="submission" date="2024-11" db="EMBL/GenBank/DDBJ databases">
        <title>Chromosome-level genome assembly of Eucalyptus globulus Labill. provides insights into its genome evolution.</title>
        <authorList>
            <person name="Li X."/>
        </authorList>
    </citation>
    <scope>NUCLEOTIDE SEQUENCE [LARGE SCALE GENOMIC DNA]</scope>
    <source>
        <strain evidence="3">CL2024</strain>
        <tissue evidence="3">Fresh tender leaves</tissue>
    </source>
</reference>
<dbReference type="EMBL" id="JBJKBG010000006">
    <property type="protein sequence ID" value="KAL3732921.1"/>
    <property type="molecule type" value="Genomic_DNA"/>
</dbReference>
<feature type="region of interest" description="Disordered" evidence="1">
    <location>
        <begin position="66"/>
        <end position="94"/>
    </location>
</feature>
<dbReference type="Proteomes" id="UP001634007">
    <property type="component" value="Unassembled WGS sequence"/>
</dbReference>
<protein>
    <recommendedName>
        <fullName evidence="5">Transmembrane protein</fullName>
    </recommendedName>
</protein>
<dbReference type="PANTHER" id="PTHR34663">
    <property type="entry name" value="OS06G0637400 PROTEIN"/>
    <property type="match status" value="1"/>
</dbReference>
<evidence type="ECO:0000313" key="3">
    <source>
        <dbReference type="EMBL" id="KAL3732921.1"/>
    </source>
</evidence>
<feature type="chain" id="PRO_5044780496" description="Transmembrane protein" evidence="2">
    <location>
        <begin position="31"/>
        <end position="94"/>
    </location>
</feature>